<organism evidence="2">
    <name type="scientific">Tanacetum cinerariifolium</name>
    <name type="common">Dalmatian daisy</name>
    <name type="synonym">Chrysanthemum cinerariifolium</name>
    <dbReference type="NCBI Taxonomy" id="118510"/>
    <lineage>
        <taxon>Eukaryota</taxon>
        <taxon>Viridiplantae</taxon>
        <taxon>Streptophyta</taxon>
        <taxon>Embryophyta</taxon>
        <taxon>Tracheophyta</taxon>
        <taxon>Spermatophyta</taxon>
        <taxon>Magnoliopsida</taxon>
        <taxon>eudicotyledons</taxon>
        <taxon>Gunneridae</taxon>
        <taxon>Pentapetalae</taxon>
        <taxon>asterids</taxon>
        <taxon>campanulids</taxon>
        <taxon>Asterales</taxon>
        <taxon>Asteraceae</taxon>
        <taxon>Asteroideae</taxon>
        <taxon>Anthemideae</taxon>
        <taxon>Anthemidinae</taxon>
        <taxon>Tanacetum</taxon>
    </lineage>
</organism>
<dbReference type="AlphaFoldDB" id="A0A699JBD7"/>
<comment type="caution">
    <text evidence="2">The sequence shown here is derived from an EMBL/GenBank/DDBJ whole genome shotgun (WGS) entry which is preliminary data.</text>
</comment>
<dbReference type="PANTHER" id="PTHR11439:SF495">
    <property type="entry name" value="REVERSE TRANSCRIPTASE, RNA-DEPENDENT DNA POLYMERASE-RELATED"/>
    <property type="match status" value="1"/>
</dbReference>
<dbReference type="PANTHER" id="PTHR11439">
    <property type="entry name" value="GAG-POL-RELATED RETROTRANSPOSON"/>
    <property type="match status" value="1"/>
</dbReference>
<reference evidence="2" key="1">
    <citation type="journal article" date="2019" name="Sci. Rep.">
        <title>Draft genome of Tanacetum cinerariifolium, the natural source of mosquito coil.</title>
        <authorList>
            <person name="Yamashiro T."/>
            <person name="Shiraishi A."/>
            <person name="Satake H."/>
            <person name="Nakayama K."/>
        </authorList>
    </citation>
    <scope>NUCLEOTIDE SEQUENCE</scope>
</reference>
<protein>
    <submittedName>
        <fullName evidence="2">Uncharacterized protein</fullName>
    </submittedName>
</protein>
<evidence type="ECO:0000313" key="2">
    <source>
        <dbReference type="EMBL" id="GFA26223.1"/>
    </source>
</evidence>
<accession>A0A699JBD7</accession>
<feature type="compositionally biased region" description="Low complexity" evidence="1">
    <location>
        <begin position="170"/>
        <end position="186"/>
    </location>
</feature>
<feature type="compositionally biased region" description="Basic and acidic residues" evidence="1">
    <location>
        <begin position="258"/>
        <end position="270"/>
    </location>
</feature>
<feature type="compositionally biased region" description="Polar residues" evidence="1">
    <location>
        <begin position="187"/>
        <end position="202"/>
    </location>
</feature>
<dbReference type="EMBL" id="BKCJ010394540">
    <property type="protein sequence ID" value="GFA26223.1"/>
    <property type="molecule type" value="Genomic_DNA"/>
</dbReference>
<feature type="region of interest" description="Disordered" evidence="1">
    <location>
        <begin position="159"/>
        <end position="270"/>
    </location>
</feature>
<evidence type="ECO:0000256" key="1">
    <source>
        <dbReference type="SAM" id="MobiDB-lite"/>
    </source>
</evidence>
<gene>
    <name evidence="2" type="ORF">Tci_598195</name>
</gene>
<dbReference type="CDD" id="cd09272">
    <property type="entry name" value="RNase_HI_RT_Ty1"/>
    <property type="match status" value="1"/>
</dbReference>
<name>A0A699JBD7_TANCI</name>
<sequence>MLGQPILPWTRRILREKMDLVKMHQVTPKECHLHAVKRIFRYLKGHPTLGLWYHKESPFDLVAYSDSDYGGATQDRKSTTGGCQFLGRRLISCAICIVKNHVYHSKTKYIEIRHYFIRDCYEKKLINVDHIHTDDNVADLLTKPFDVWRFQYLVEQQSSHHDTSSPSHLTTTTKPIPTETPTETPTLRQYSRRATQIAQSKALSPAADEPASLLRDDSQREAFPTVSSLDAGQDRENINKSPALPHESTPRVTSLNADEGKPSRDDAPVKGRSMEIKEEVGVERSTEIGSNDTEEMVNVLSSMEAANILTSGVADVSVPPVAGISTVGVPTVSRLIPTVSAIFTTASVVTPYSRHPRGISAKDKGKEKVVESEELKKKKLQEQIDAQVAREIEEEIAREDQRMNEQLAGDAKIARIHAEEELKMLIDGLDRSNEVIAKHLQEYEQSEAELTIREKIELINELEFYMSVLRSHAGWKTKHFRGMTLKEIREKFIPVWKQLEDFVPMSSTEEGKRMKRKGLKLDERSAKRMKISEDVSEEDLKEMIQLVPVKEVYVEALQVKHPIID</sequence>
<proteinExistence type="predicted"/>